<gene>
    <name evidence="1" type="ORF">PSON_ATCC_30995.1.T1340092</name>
</gene>
<proteinExistence type="predicted"/>
<keyword evidence="2" id="KW-1185">Reference proteome</keyword>
<dbReference type="EMBL" id="CAJJDN010000134">
    <property type="protein sequence ID" value="CAD8121790.1"/>
    <property type="molecule type" value="Genomic_DNA"/>
</dbReference>
<evidence type="ECO:0000313" key="2">
    <source>
        <dbReference type="Proteomes" id="UP000692954"/>
    </source>
</evidence>
<comment type="caution">
    <text evidence="1">The sequence shown here is derived from an EMBL/GenBank/DDBJ whole genome shotgun (WGS) entry which is preliminary data.</text>
</comment>
<dbReference type="AlphaFoldDB" id="A0A8S1R562"/>
<protein>
    <submittedName>
        <fullName evidence="1">Uncharacterized protein</fullName>
    </submittedName>
</protein>
<organism evidence="1 2">
    <name type="scientific">Paramecium sonneborni</name>
    <dbReference type="NCBI Taxonomy" id="65129"/>
    <lineage>
        <taxon>Eukaryota</taxon>
        <taxon>Sar</taxon>
        <taxon>Alveolata</taxon>
        <taxon>Ciliophora</taxon>
        <taxon>Intramacronucleata</taxon>
        <taxon>Oligohymenophorea</taxon>
        <taxon>Peniculida</taxon>
        <taxon>Parameciidae</taxon>
        <taxon>Paramecium</taxon>
    </lineage>
</organism>
<reference evidence="1" key="1">
    <citation type="submission" date="2021-01" db="EMBL/GenBank/DDBJ databases">
        <authorList>
            <consortium name="Genoscope - CEA"/>
            <person name="William W."/>
        </authorList>
    </citation>
    <scope>NUCLEOTIDE SEQUENCE</scope>
</reference>
<evidence type="ECO:0000313" key="1">
    <source>
        <dbReference type="EMBL" id="CAD8121790.1"/>
    </source>
</evidence>
<accession>A0A8S1R562</accession>
<sequence length="46" mass="5872">MHQVQYSQIWSDNFQLKIAKKFYSQKCFDFHIELKDHFHKVWKCYF</sequence>
<dbReference type="Proteomes" id="UP000692954">
    <property type="component" value="Unassembled WGS sequence"/>
</dbReference>
<name>A0A8S1R562_9CILI</name>